<sequence length="47" mass="5393">MPSDRGGIDFEIPGVDDRAHRGFDRVAHRVCDRMVDPNRLNVEKTEL</sequence>
<reference evidence="1" key="1">
    <citation type="submission" date="2019-08" db="EMBL/GenBank/DDBJ databases">
        <authorList>
            <person name="Kucharzyk K."/>
            <person name="Murdoch R.W."/>
            <person name="Higgins S."/>
            <person name="Loffler F."/>
        </authorList>
    </citation>
    <scope>NUCLEOTIDE SEQUENCE</scope>
</reference>
<dbReference type="EMBL" id="VSSQ01057720">
    <property type="protein sequence ID" value="MPN11502.1"/>
    <property type="molecule type" value="Genomic_DNA"/>
</dbReference>
<name>A0A645FDG8_9ZZZZ</name>
<gene>
    <name evidence="1" type="ORF">SDC9_158805</name>
</gene>
<accession>A0A645FDG8</accession>
<proteinExistence type="predicted"/>
<comment type="caution">
    <text evidence="1">The sequence shown here is derived from an EMBL/GenBank/DDBJ whole genome shotgun (WGS) entry which is preliminary data.</text>
</comment>
<evidence type="ECO:0000313" key="1">
    <source>
        <dbReference type="EMBL" id="MPN11502.1"/>
    </source>
</evidence>
<dbReference type="AlphaFoldDB" id="A0A645FDG8"/>
<protein>
    <submittedName>
        <fullName evidence="1">Uncharacterized protein</fullName>
    </submittedName>
</protein>
<organism evidence="1">
    <name type="scientific">bioreactor metagenome</name>
    <dbReference type="NCBI Taxonomy" id="1076179"/>
    <lineage>
        <taxon>unclassified sequences</taxon>
        <taxon>metagenomes</taxon>
        <taxon>ecological metagenomes</taxon>
    </lineage>
</organism>